<name>A0A162EE57_9CRUS</name>
<gene>
    <name evidence="1" type="ORF">APZ42_026011</name>
</gene>
<accession>A0A162EE57</accession>
<dbReference type="Proteomes" id="UP000076858">
    <property type="component" value="Unassembled WGS sequence"/>
</dbReference>
<evidence type="ECO:0000313" key="1">
    <source>
        <dbReference type="EMBL" id="KZS09700.1"/>
    </source>
</evidence>
<reference evidence="1 2" key="1">
    <citation type="submission" date="2016-03" db="EMBL/GenBank/DDBJ databases">
        <title>EvidentialGene: Evidence-directed Construction of Genes on Genomes.</title>
        <authorList>
            <person name="Gilbert D.G."/>
            <person name="Choi J.-H."/>
            <person name="Mockaitis K."/>
            <person name="Colbourne J."/>
            <person name="Pfrender M."/>
        </authorList>
    </citation>
    <scope>NUCLEOTIDE SEQUENCE [LARGE SCALE GENOMIC DNA]</scope>
    <source>
        <strain evidence="1 2">Xinb3</strain>
        <tissue evidence="1">Complete organism</tissue>
    </source>
</reference>
<comment type="caution">
    <text evidence="1">The sequence shown here is derived from an EMBL/GenBank/DDBJ whole genome shotgun (WGS) entry which is preliminary data.</text>
</comment>
<proteinExistence type="predicted"/>
<dbReference type="EMBL" id="LRGB01002003">
    <property type="protein sequence ID" value="KZS09700.1"/>
    <property type="molecule type" value="Genomic_DNA"/>
</dbReference>
<organism evidence="1 2">
    <name type="scientific">Daphnia magna</name>
    <dbReference type="NCBI Taxonomy" id="35525"/>
    <lineage>
        <taxon>Eukaryota</taxon>
        <taxon>Metazoa</taxon>
        <taxon>Ecdysozoa</taxon>
        <taxon>Arthropoda</taxon>
        <taxon>Crustacea</taxon>
        <taxon>Branchiopoda</taxon>
        <taxon>Diplostraca</taxon>
        <taxon>Cladocera</taxon>
        <taxon>Anomopoda</taxon>
        <taxon>Daphniidae</taxon>
        <taxon>Daphnia</taxon>
    </lineage>
</organism>
<evidence type="ECO:0000313" key="2">
    <source>
        <dbReference type="Proteomes" id="UP000076858"/>
    </source>
</evidence>
<keyword evidence="2" id="KW-1185">Reference proteome</keyword>
<protein>
    <submittedName>
        <fullName evidence="1">Uncharacterized protein</fullName>
    </submittedName>
</protein>
<dbReference type="AlphaFoldDB" id="A0A162EE57"/>
<sequence>MSTSLVKAVMGDNVFEIEILESDSLLEEESVLNTDVQIINLSNLTIYASTLQHEDRCWYAAKLLLVGWYCPYTIHEEYWCNGLTISEKRLRLPIWIWFIVCAKPAQQKCVIESKGSLVRHSMSINDTPAQPWAAFNSAGVVIAGHCNCTAGYV</sequence>